<evidence type="ECO:0000256" key="1">
    <source>
        <dbReference type="SAM" id="Phobius"/>
    </source>
</evidence>
<sequence>MGTPSFVSGGVSRAGSLLGGVSRGRARVVYFTVAFMIRFARLVSLFVVMVAGVALLAACGGGEDDATTGTQLPEDFPTQQVPLVEGTVLTADGSRADGWSVTVQGSPDVGNVLDAAVTTLTDAGFTESQRSSDGGQRVVVLSADKGGTTYWVQVGTTAGAAGGGSSVFYQVSVG</sequence>
<reference evidence="2 3" key="1">
    <citation type="submission" date="2018-11" db="EMBL/GenBank/DDBJ databases">
        <title>Gordonia insulae sp. nov., isolated from an island soil.</title>
        <authorList>
            <person name="Kim Y.S."/>
            <person name="Kim S.B."/>
        </authorList>
    </citation>
    <scope>NUCLEOTIDE SEQUENCE [LARGE SCALE GENOMIC DNA]</scope>
    <source>
        <strain evidence="2 3">MMS17-SY073</strain>
    </source>
</reference>
<dbReference type="EMBL" id="CP033972">
    <property type="protein sequence ID" value="AZG46200.1"/>
    <property type="molecule type" value="Genomic_DNA"/>
</dbReference>
<keyword evidence="3" id="KW-1185">Reference proteome</keyword>
<keyword evidence="1" id="KW-0472">Membrane</keyword>
<keyword evidence="1" id="KW-1133">Transmembrane helix</keyword>
<organism evidence="2 3">
    <name type="scientific">Gordonia insulae</name>
    <dbReference type="NCBI Taxonomy" id="2420509"/>
    <lineage>
        <taxon>Bacteria</taxon>
        <taxon>Bacillati</taxon>
        <taxon>Actinomycetota</taxon>
        <taxon>Actinomycetes</taxon>
        <taxon>Mycobacteriales</taxon>
        <taxon>Gordoniaceae</taxon>
        <taxon>Gordonia</taxon>
    </lineage>
</organism>
<feature type="transmembrane region" description="Helical" evidence="1">
    <location>
        <begin position="28"/>
        <end position="58"/>
    </location>
</feature>
<dbReference type="KEGG" id="gom:D7316_02801"/>
<keyword evidence="1" id="KW-0812">Transmembrane</keyword>
<proteinExistence type="predicted"/>
<evidence type="ECO:0000313" key="2">
    <source>
        <dbReference type="EMBL" id="AZG46200.1"/>
    </source>
</evidence>
<name>A0A3G8JPX1_9ACTN</name>
<dbReference type="AlphaFoldDB" id="A0A3G8JPX1"/>
<dbReference type="Proteomes" id="UP000271469">
    <property type="component" value="Chromosome"/>
</dbReference>
<gene>
    <name evidence="2" type="ORF">D7316_02801</name>
</gene>
<accession>A0A3G8JPX1</accession>
<protein>
    <submittedName>
        <fullName evidence="2">Uncharacterized protein</fullName>
    </submittedName>
</protein>
<evidence type="ECO:0000313" key="3">
    <source>
        <dbReference type="Proteomes" id="UP000271469"/>
    </source>
</evidence>